<evidence type="ECO:0000313" key="6">
    <source>
        <dbReference type="Proteomes" id="UP001056386"/>
    </source>
</evidence>
<evidence type="ECO:0000313" key="3">
    <source>
        <dbReference type="EMBL" id="QPQ91358.1"/>
    </source>
</evidence>
<dbReference type="AlphaFoldDB" id="A0AAQ0BRN2"/>
<dbReference type="GO" id="GO:0008237">
    <property type="term" value="F:metallopeptidase activity"/>
    <property type="evidence" value="ECO:0007669"/>
    <property type="project" value="UniProtKB-KW"/>
</dbReference>
<evidence type="ECO:0000256" key="1">
    <source>
        <dbReference type="SAM" id="Phobius"/>
    </source>
</evidence>
<keyword evidence="3" id="KW-0482">Metalloprotease</keyword>
<evidence type="ECO:0000313" key="4">
    <source>
        <dbReference type="EMBL" id="USS44051.1"/>
    </source>
</evidence>
<proteinExistence type="predicted"/>
<organism evidence="3 5">
    <name type="scientific">Burkholderia glumae</name>
    <name type="common">Pseudomonas glumae</name>
    <dbReference type="NCBI Taxonomy" id="337"/>
    <lineage>
        <taxon>Bacteria</taxon>
        <taxon>Pseudomonadati</taxon>
        <taxon>Pseudomonadota</taxon>
        <taxon>Betaproteobacteria</taxon>
        <taxon>Burkholderiales</taxon>
        <taxon>Burkholderiaceae</taxon>
        <taxon>Burkholderia</taxon>
    </lineage>
</organism>
<keyword evidence="3" id="KW-0378">Hydrolase</keyword>
<dbReference type="GO" id="GO:0004175">
    <property type="term" value="F:endopeptidase activity"/>
    <property type="evidence" value="ECO:0007669"/>
    <property type="project" value="UniProtKB-ARBA"/>
</dbReference>
<sequence>MDRSCVAPRPRFRDLWFGPAGLRSGWAALLYAAIVAALLALADLAAARFDLPFRLQGNLKAGHQFLFELAMGGAVLIATRVMSRVDGRSWLDFGLQASDRARHLLLGGLCGLIAVSAIMALLVVTGGTTLTYSGGSFAAALGAGLTWALVFALLAAAEELAFHGYVFFRLARGTHPAVAAVLTSLAFGLSHISNHGENLGGIVPTVIYGFVASLAIWRTGSLWWVFGMHATWDWAESFLFGAPTSGLIPAQSLLESHAVGPVWLSGGTVGPEGSVLVFPALGALAWFAWRALPARTGSARDAAAPHRPVQGRAGRAG</sequence>
<keyword evidence="3" id="KW-0645">Protease</keyword>
<keyword evidence="1" id="KW-1133">Transmembrane helix</keyword>
<protein>
    <submittedName>
        <fullName evidence="3">CPBP family intramembrane metalloprotease</fullName>
    </submittedName>
</protein>
<dbReference type="Pfam" id="PF02517">
    <property type="entry name" value="Rce1-like"/>
    <property type="match status" value="1"/>
</dbReference>
<keyword evidence="6" id="KW-1185">Reference proteome</keyword>
<feature type="transmembrane region" description="Helical" evidence="1">
    <location>
        <begin position="103"/>
        <end position="124"/>
    </location>
</feature>
<keyword evidence="1" id="KW-0472">Membrane</keyword>
<dbReference type="PANTHER" id="PTHR39430:SF1">
    <property type="entry name" value="PROTEASE"/>
    <property type="match status" value="1"/>
</dbReference>
<feature type="transmembrane region" description="Helical" evidence="1">
    <location>
        <begin position="25"/>
        <end position="44"/>
    </location>
</feature>
<dbReference type="EMBL" id="CP099583">
    <property type="protein sequence ID" value="USS44051.1"/>
    <property type="molecule type" value="Genomic_DNA"/>
</dbReference>
<reference evidence="4" key="2">
    <citation type="submission" date="2022-06" db="EMBL/GenBank/DDBJ databases">
        <title>Draft genome sequence of Burkholderia glumae strain GR20004 isolated from rice panicle showing bacterial panicle blight.</title>
        <authorList>
            <person name="Choi S.Y."/>
            <person name="Lee Y.H."/>
        </authorList>
    </citation>
    <scope>NUCLEOTIDE SEQUENCE</scope>
    <source>
        <strain evidence="4">GR20004</strain>
    </source>
</reference>
<dbReference type="EMBL" id="CP065600">
    <property type="protein sequence ID" value="QPQ91358.1"/>
    <property type="molecule type" value="Genomic_DNA"/>
</dbReference>
<feature type="domain" description="CAAX prenyl protease 2/Lysostaphin resistance protein A-like" evidence="2">
    <location>
        <begin position="145"/>
        <end position="234"/>
    </location>
</feature>
<name>A0AAQ0BRN2_BURGL</name>
<dbReference type="Proteomes" id="UP001056386">
    <property type="component" value="Chromosome 2"/>
</dbReference>
<dbReference type="GeneID" id="45694281"/>
<gene>
    <name evidence="3" type="ORF">I6H06_07950</name>
    <name evidence="4" type="ORF">NFI99_08755</name>
</gene>
<keyword evidence="1" id="KW-0812">Transmembrane</keyword>
<dbReference type="PANTHER" id="PTHR39430">
    <property type="entry name" value="MEMBRANE-ASSOCIATED PROTEASE-RELATED"/>
    <property type="match status" value="1"/>
</dbReference>
<dbReference type="RefSeq" id="WP_045678797.1">
    <property type="nucleotide sequence ID" value="NZ_CP021075.1"/>
</dbReference>
<feature type="transmembrane region" description="Helical" evidence="1">
    <location>
        <begin position="206"/>
        <end position="226"/>
    </location>
</feature>
<dbReference type="Proteomes" id="UP000594892">
    <property type="component" value="Chromosome 1"/>
</dbReference>
<feature type="transmembrane region" description="Helical" evidence="1">
    <location>
        <begin position="177"/>
        <end position="194"/>
    </location>
</feature>
<feature type="transmembrane region" description="Helical" evidence="1">
    <location>
        <begin position="136"/>
        <end position="157"/>
    </location>
</feature>
<feature type="transmembrane region" description="Helical" evidence="1">
    <location>
        <begin position="65"/>
        <end position="83"/>
    </location>
</feature>
<dbReference type="GO" id="GO:0080120">
    <property type="term" value="P:CAAX-box protein maturation"/>
    <property type="evidence" value="ECO:0007669"/>
    <property type="project" value="UniProtKB-ARBA"/>
</dbReference>
<reference evidence="3 5" key="1">
    <citation type="submission" date="2020-12" db="EMBL/GenBank/DDBJ databases">
        <title>FDA dAtabase for Regulatory Grade micrObial Sequences (FDA-ARGOS): Supporting development and validation of Infectious Disease Dx tests.</title>
        <authorList>
            <person name="Minogue T."/>
            <person name="Wolcott M."/>
            <person name="Wasieloski L."/>
            <person name="Aguilar W."/>
            <person name="Moore D."/>
            <person name="Jaissle J."/>
            <person name="Tallon L."/>
            <person name="Sadzewicz L."/>
            <person name="Zhao X."/>
            <person name="Boylan J."/>
            <person name="Ott S."/>
            <person name="Bowen H."/>
            <person name="Vavikolanu K."/>
            <person name="Mehta A."/>
            <person name="Aluvathingal J."/>
            <person name="Nadendla S."/>
            <person name="Yan Y."/>
            <person name="Sichtig H."/>
        </authorList>
    </citation>
    <scope>NUCLEOTIDE SEQUENCE [LARGE SCALE GENOMIC DNA]</scope>
    <source>
        <strain evidence="3 5">FDAARGOS_949</strain>
    </source>
</reference>
<evidence type="ECO:0000313" key="5">
    <source>
        <dbReference type="Proteomes" id="UP000594892"/>
    </source>
</evidence>
<dbReference type="InterPro" id="IPR003675">
    <property type="entry name" value="Rce1/LyrA-like_dom"/>
</dbReference>
<accession>A0AAQ0BRN2</accession>
<evidence type="ECO:0000259" key="2">
    <source>
        <dbReference type="Pfam" id="PF02517"/>
    </source>
</evidence>